<feature type="region of interest" description="Disordered" evidence="1">
    <location>
        <begin position="1"/>
        <end position="20"/>
    </location>
</feature>
<feature type="compositionally biased region" description="Polar residues" evidence="1">
    <location>
        <begin position="122"/>
        <end position="136"/>
    </location>
</feature>
<feature type="region of interest" description="Disordered" evidence="1">
    <location>
        <begin position="97"/>
        <end position="145"/>
    </location>
</feature>
<accession>A0AA38SB62</accession>
<name>A0AA38SB62_9PEZI</name>
<feature type="region of interest" description="Disordered" evidence="1">
    <location>
        <begin position="184"/>
        <end position="215"/>
    </location>
</feature>
<feature type="compositionally biased region" description="Polar residues" evidence="1">
    <location>
        <begin position="295"/>
        <end position="324"/>
    </location>
</feature>
<evidence type="ECO:0000256" key="1">
    <source>
        <dbReference type="SAM" id="MobiDB-lite"/>
    </source>
</evidence>
<comment type="caution">
    <text evidence="2">The sequence shown here is derived from an EMBL/GenBank/DDBJ whole genome shotgun (WGS) entry which is preliminary data.</text>
</comment>
<proteinExistence type="predicted"/>
<evidence type="ECO:0000313" key="2">
    <source>
        <dbReference type="EMBL" id="KAJ9161506.1"/>
    </source>
</evidence>
<sequence>MASPNPRPHKQHGKTTPRNFTEEEISFVLERVETHTTEEITQAFSRYFPGIRALEYGQVKYIRTTYGRDPHWGARLLIGNQDRGQLSPSTATQNLASAQGLASNTSNNIQIPSLRPEPDNNAFGSLLSQHGGQAQAGTRPVHTAPPTANHWSLFRNPFGQPDVGSELLHTSRSGHVQELHALNEDADPQPPAPRAATTNNSNRSPLGPSAHPAPTIHSAIFSADYGYDMSPWKGADLRINSPNNGQLPALRPALFSPGQFNTGEEASPMASDPASLPQAGGSYTIDNTTGHHELSSNPSSTDTDATGINLASGSPTTAGQSQAHEQPDLGLGDFHFQPPQPDPDFSYTDFSALFGPGTWHEGVHEDCSLDAQHRHCPDGGVYFPSAAGAVQMITRARESLDIRDADGLAERIREHTEQLRAFERRLTAGASMGIMQGSGQAVMILDIGQADPLAPGGAFEDVAEEAFDG</sequence>
<feature type="compositionally biased region" description="Polar residues" evidence="1">
    <location>
        <begin position="97"/>
        <end position="111"/>
    </location>
</feature>
<evidence type="ECO:0000313" key="3">
    <source>
        <dbReference type="Proteomes" id="UP001174691"/>
    </source>
</evidence>
<reference evidence="2" key="1">
    <citation type="submission" date="2022-07" db="EMBL/GenBank/DDBJ databases">
        <title>Fungi with potential for degradation of polypropylene.</title>
        <authorList>
            <person name="Gostincar C."/>
        </authorList>
    </citation>
    <scope>NUCLEOTIDE SEQUENCE</scope>
    <source>
        <strain evidence="2">EXF-13287</strain>
    </source>
</reference>
<organism evidence="2 3">
    <name type="scientific">Coniochaeta hoffmannii</name>
    <dbReference type="NCBI Taxonomy" id="91930"/>
    <lineage>
        <taxon>Eukaryota</taxon>
        <taxon>Fungi</taxon>
        <taxon>Dikarya</taxon>
        <taxon>Ascomycota</taxon>
        <taxon>Pezizomycotina</taxon>
        <taxon>Sordariomycetes</taxon>
        <taxon>Sordariomycetidae</taxon>
        <taxon>Coniochaetales</taxon>
        <taxon>Coniochaetaceae</taxon>
        <taxon>Coniochaeta</taxon>
    </lineage>
</organism>
<gene>
    <name evidence="2" type="ORF">NKR19_g2254</name>
</gene>
<dbReference type="AlphaFoldDB" id="A0AA38SB62"/>
<dbReference type="EMBL" id="JANBVN010000022">
    <property type="protein sequence ID" value="KAJ9161506.1"/>
    <property type="molecule type" value="Genomic_DNA"/>
</dbReference>
<dbReference type="Proteomes" id="UP001174691">
    <property type="component" value="Unassembled WGS sequence"/>
</dbReference>
<keyword evidence="3" id="KW-1185">Reference proteome</keyword>
<feature type="region of interest" description="Disordered" evidence="1">
    <location>
        <begin position="248"/>
        <end position="341"/>
    </location>
</feature>
<protein>
    <submittedName>
        <fullName evidence="2">Uncharacterized protein</fullName>
    </submittedName>
</protein>